<dbReference type="EMBL" id="QQAY01000008">
    <property type="protein sequence ID" value="RDI41433.1"/>
    <property type="molecule type" value="Genomic_DNA"/>
</dbReference>
<gene>
    <name evidence="2" type="ORF">DFR59_10883</name>
</gene>
<feature type="domain" description="Thioredoxin" evidence="1">
    <location>
        <begin position="8"/>
        <end position="94"/>
    </location>
</feature>
<dbReference type="Proteomes" id="UP000255326">
    <property type="component" value="Unassembled WGS sequence"/>
</dbReference>
<name>A0A370GHP4_9BACI</name>
<organism evidence="2 3">
    <name type="scientific">Falsibacillus pallidus</name>
    <dbReference type="NCBI Taxonomy" id="493781"/>
    <lineage>
        <taxon>Bacteria</taxon>
        <taxon>Bacillati</taxon>
        <taxon>Bacillota</taxon>
        <taxon>Bacilli</taxon>
        <taxon>Bacillales</taxon>
        <taxon>Bacillaceae</taxon>
        <taxon>Falsibacillus</taxon>
    </lineage>
</organism>
<dbReference type="SUPFAM" id="SSF52833">
    <property type="entry name" value="Thioredoxin-like"/>
    <property type="match status" value="1"/>
</dbReference>
<accession>A0A370GHP4</accession>
<dbReference type="RefSeq" id="WP_114746094.1">
    <property type="nucleotide sequence ID" value="NZ_QQAY01000008.1"/>
</dbReference>
<reference evidence="2 3" key="1">
    <citation type="submission" date="2018-07" db="EMBL/GenBank/DDBJ databases">
        <title>Genomic Encyclopedia of Type Strains, Phase IV (KMG-IV): sequencing the most valuable type-strain genomes for metagenomic binning, comparative biology and taxonomic classification.</title>
        <authorList>
            <person name="Goeker M."/>
        </authorList>
    </citation>
    <scope>NUCLEOTIDE SEQUENCE [LARGE SCALE GENOMIC DNA]</scope>
    <source>
        <strain evidence="2 3">DSM 25281</strain>
    </source>
</reference>
<protein>
    <submittedName>
        <fullName evidence="2">Thioredoxin</fullName>
    </submittedName>
</protein>
<dbReference type="InterPro" id="IPR013766">
    <property type="entry name" value="Thioredoxin_domain"/>
</dbReference>
<dbReference type="Gene3D" id="3.40.30.10">
    <property type="entry name" value="Glutaredoxin"/>
    <property type="match status" value="1"/>
</dbReference>
<evidence type="ECO:0000313" key="2">
    <source>
        <dbReference type="EMBL" id="RDI41433.1"/>
    </source>
</evidence>
<dbReference type="InterPro" id="IPR036249">
    <property type="entry name" value="Thioredoxin-like_sf"/>
</dbReference>
<dbReference type="Pfam" id="PF00085">
    <property type="entry name" value="Thioredoxin"/>
    <property type="match status" value="1"/>
</dbReference>
<dbReference type="OrthoDB" id="5784238at2"/>
<sequence>MEQWRKEEIKAKLSGGDSFFLYFYTPLCGTCQVAGRMLEVTEAMMPEQVFGKADLNYMPELAETFSIESVPCLIAIQQGVEKEKMYAFQSVPHVYQFLQKWK</sequence>
<evidence type="ECO:0000259" key="1">
    <source>
        <dbReference type="Pfam" id="PF00085"/>
    </source>
</evidence>
<dbReference type="AlphaFoldDB" id="A0A370GHP4"/>
<evidence type="ECO:0000313" key="3">
    <source>
        <dbReference type="Proteomes" id="UP000255326"/>
    </source>
</evidence>
<dbReference type="CDD" id="cd02947">
    <property type="entry name" value="TRX_family"/>
    <property type="match status" value="1"/>
</dbReference>
<comment type="caution">
    <text evidence="2">The sequence shown here is derived from an EMBL/GenBank/DDBJ whole genome shotgun (WGS) entry which is preliminary data.</text>
</comment>
<proteinExistence type="predicted"/>
<keyword evidence="3" id="KW-1185">Reference proteome</keyword>